<proteinExistence type="predicted"/>
<evidence type="ECO:0000256" key="1">
    <source>
        <dbReference type="ARBA" id="ARBA00023125"/>
    </source>
</evidence>
<dbReference type="PROSITE" id="PS51253">
    <property type="entry name" value="HTH_CENPB"/>
    <property type="match status" value="1"/>
</dbReference>
<dbReference type="GO" id="GO:0005634">
    <property type="term" value="C:nucleus"/>
    <property type="evidence" value="ECO:0007669"/>
    <property type="project" value="TreeGrafter"/>
</dbReference>
<evidence type="ECO:0000256" key="2">
    <source>
        <dbReference type="SAM" id="MobiDB-lite"/>
    </source>
</evidence>
<dbReference type="Gene3D" id="1.10.10.60">
    <property type="entry name" value="Homeodomain-like"/>
    <property type="match status" value="1"/>
</dbReference>
<evidence type="ECO:0000259" key="3">
    <source>
        <dbReference type="PROSITE" id="PS51253"/>
    </source>
</evidence>
<evidence type="ECO:0000313" key="4">
    <source>
        <dbReference type="EMBL" id="ROL41300.1"/>
    </source>
</evidence>
<keyword evidence="5" id="KW-1185">Reference proteome</keyword>
<dbReference type="EMBL" id="RJVU01051812">
    <property type="protein sequence ID" value="ROL41300.1"/>
    <property type="molecule type" value="Genomic_DNA"/>
</dbReference>
<comment type="caution">
    <text evidence="4">The sequence shown here is derived from an EMBL/GenBank/DDBJ whole genome shotgun (WGS) entry which is preliminary data.</text>
</comment>
<dbReference type="GO" id="GO:0003677">
    <property type="term" value="F:DNA binding"/>
    <property type="evidence" value="ECO:0007669"/>
    <property type="project" value="UniProtKB-KW"/>
</dbReference>
<dbReference type="Proteomes" id="UP000281406">
    <property type="component" value="Unassembled WGS sequence"/>
</dbReference>
<accession>A0A3N0Y620</accession>
<gene>
    <name evidence="4" type="ORF">DPX16_2927</name>
</gene>
<dbReference type="OrthoDB" id="8955180at2759"/>
<dbReference type="PANTHER" id="PTHR19303">
    <property type="entry name" value="TRANSPOSON"/>
    <property type="match status" value="1"/>
</dbReference>
<organism evidence="4 5">
    <name type="scientific">Anabarilius grahami</name>
    <name type="common">Kanglang fish</name>
    <name type="synonym">Barilius grahami</name>
    <dbReference type="NCBI Taxonomy" id="495550"/>
    <lineage>
        <taxon>Eukaryota</taxon>
        <taxon>Metazoa</taxon>
        <taxon>Chordata</taxon>
        <taxon>Craniata</taxon>
        <taxon>Vertebrata</taxon>
        <taxon>Euteleostomi</taxon>
        <taxon>Actinopterygii</taxon>
        <taxon>Neopterygii</taxon>
        <taxon>Teleostei</taxon>
        <taxon>Ostariophysi</taxon>
        <taxon>Cypriniformes</taxon>
        <taxon>Xenocyprididae</taxon>
        <taxon>Xenocypridinae</taxon>
        <taxon>Xenocypridinae incertae sedis</taxon>
        <taxon>Anabarilius</taxon>
    </lineage>
</organism>
<dbReference type="InterPro" id="IPR009057">
    <property type="entry name" value="Homeodomain-like_sf"/>
</dbReference>
<dbReference type="SMART" id="SM00674">
    <property type="entry name" value="CENPB"/>
    <property type="match status" value="1"/>
</dbReference>
<dbReference type="InterPro" id="IPR050863">
    <property type="entry name" value="CenT-Element_Derived"/>
</dbReference>
<reference evidence="4 5" key="1">
    <citation type="submission" date="2018-10" db="EMBL/GenBank/DDBJ databases">
        <title>Genome assembly for a Yunnan-Guizhou Plateau 3E fish, Anabarilius grahami (Regan), and its evolutionary and genetic applications.</title>
        <authorList>
            <person name="Jiang W."/>
        </authorList>
    </citation>
    <scope>NUCLEOTIDE SEQUENCE [LARGE SCALE GENOMIC DNA]</scope>
    <source>
        <strain evidence="4">AG-KIZ</strain>
        <tissue evidence="4">Muscle</tissue>
    </source>
</reference>
<sequence>METRRKKYDLTFKLTVVKFAEQNLGEAAARHFSVDPKRVRECRKNKAELQRLSEEDDKRARLRGGGRKKASEELEVSVCEWIHSMRAKHLRVSRKMIRAKAKEVYATVSDGRDEESFTASAGWLDKFLRRNDFSVRRRTTVAQKDAKHFTEKLVNFVTYTTRIIKAKKIQPKNIIAMDETAVWFDMVGSTTVDARGARSVPLKTTGHEKSHLTVVLAAKADGTKLKPYIVFKGGIKERVVGKLSFAPRLLAWDSYRCHISAATKAELKRGYNITTAVIPGGCTKYIQAPDVVWNQPFKASLHESYDNWMAGDVDKEYTAGGNMRAQARRLLVSRVLQAWEKLDTERLKNSFKVCGLTVASDGSEDHLIHCFKEREPCASGRELLVQARQAELAEAGEGEVEESDMEEEFANELVIEDRGDDDSDE</sequence>
<protein>
    <submittedName>
        <fullName evidence="4">Pogo transposable element with KRAB domain</fullName>
    </submittedName>
</protein>
<evidence type="ECO:0000313" key="5">
    <source>
        <dbReference type="Proteomes" id="UP000281406"/>
    </source>
</evidence>
<feature type="region of interest" description="Disordered" evidence="2">
    <location>
        <begin position="392"/>
        <end position="425"/>
    </location>
</feature>
<feature type="compositionally biased region" description="Acidic residues" evidence="2">
    <location>
        <begin position="394"/>
        <end position="410"/>
    </location>
</feature>
<name>A0A3N0Y620_ANAGA</name>
<dbReference type="AlphaFoldDB" id="A0A3N0Y620"/>
<feature type="domain" description="HTH CENPB-type" evidence="3">
    <location>
        <begin position="62"/>
        <end position="137"/>
    </location>
</feature>
<dbReference type="InterPro" id="IPR006600">
    <property type="entry name" value="HTH_CenpB_DNA-bd_dom"/>
</dbReference>
<dbReference type="Pfam" id="PF03221">
    <property type="entry name" value="HTH_Tnp_Tc5"/>
    <property type="match status" value="1"/>
</dbReference>
<dbReference type="PANTHER" id="PTHR19303:SF74">
    <property type="entry name" value="POGO TRANSPOSABLE ELEMENT WITH KRAB DOMAIN"/>
    <property type="match status" value="1"/>
</dbReference>
<dbReference type="SUPFAM" id="SSF46689">
    <property type="entry name" value="Homeodomain-like"/>
    <property type="match status" value="1"/>
</dbReference>
<keyword evidence="1" id="KW-0238">DNA-binding</keyword>